<reference evidence="2" key="1">
    <citation type="submission" date="2020-02" db="EMBL/GenBank/DDBJ databases">
        <authorList>
            <person name="Meier V. D."/>
        </authorList>
    </citation>
    <scope>NUCLEOTIDE SEQUENCE</scope>
    <source>
        <strain evidence="2">AVDCRST_MAG33</strain>
    </source>
</reference>
<feature type="region of interest" description="Disordered" evidence="1">
    <location>
        <begin position="10"/>
        <end position="37"/>
    </location>
</feature>
<organism evidence="2">
    <name type="scientific">uncultured Thermomicrobiales bacterium</name>
    <dbReference type="NCBI Taxonomy" id="1645740"/>
    <lineage>
        <taxon>Bacteria</taxon>
        <taxon>Pseudomonadati</taxon>
        <taxon>Thermomicrobiota</taxon>
        <taxon>Thermomicrobia</taxon>
        <taxon>Thermomicrobiales</taxon>
        <taxon>environmental samples</taxon>
    </lineage>
</organism>
<sequence length="119" mass="13456">CMFWRTRFVGRSSRRSSVSRSQRERSRPNSRSAVPPSAATCAFCERPGWSRSRRSVDVGSTASNRRRWWNLIAGWTSTAIYGIAGSTPSRPRSTGRAANEPRAAPCPPTKWDDQERNQR</sequence>
<evidence type="ECO:0000256" key="1">
    <source>
        <dbReference type="SAM" id="MobiDB-lite"/>
    </source>
</evidence>
<evidence type="ECO:0000313" key="2">
    <source>
        <dbReference type="EMBL" id="CAA9566655.1"/>
    </source>
</evidence>
<dbReference type="AlphaFoldDB" id="A0A6J4V426"/>
<proteinExistence type="predicted"/>
<dbReference type="EMBL" id="CADCWK010000233">
    <property type="protein sequence ID" value="CAA9566655.1"/>
    <property type="molecule type" value="Genomic_DNA"/>
</dbReference>
<protein>
    <submittedName>
        <fullName evidence="2">Transcriptional regulator, ArsR family</fullName>
    </submittedName>
</protein>
<name>A0A6J4V426_9BACT</name>
<feature type="non-terminal residue" evidence="2">
    <location>
        <position position="1"/>
    </location>
</feature>
<feature type="region of interest" description="Disordered" evidence="1">
    <location>
        <begin position="82"/>
        <end position="119"/>
    </location>
</feature>
<accession>A0A6J4V426</accession>
<feature type="non-terminal residue" evidence="2">
    <location>
        <position position="119"/>
    </location>
</feature>
<gene>
    <name evidence="2" type="ORF">AVDCRST_MAG33-2127</name>
</gene>
<feature type="compositionally biased region" description="Basic and acidic residues" evidence="1">
    <location>
        <begin position="110"/>
        <end position="119"/>
    </location>
</feature>